<evidence type="ECO:0000256" key="6">
    <source>
        <dbReference type="ARBA" id="ARBA00022807"/>
    </source>
</evidence>
<keyword evidence="4" id="KW-0677">Repeat</keyword>
<dbReference type="PANTHER" id="PTHR10183">
    <property type="entry name" value="CALPAIN"/>
    <property type="match status" value="1"/>
</dbReference>
<feature type="domain" description="Calpain catalytic" evidence="10">
    <location>
        <begin position="45"/>
        <end position="339"/>
    </location>
</feature>
<feature type="domain" description="EF-hand" evidence="11">
    <location>
        <begin position="593"/>
        <end position="628"/>
    </location>
</feature>
<dbReference type="InterPro" id="IPR022683">
    <property type="entry name" value="Calpain_III"/>
</dbReference>
<protein>
    <recommendedName>
        <fullName evidence="14">Calpain-14</fullName>
    </recommendedName>
</protein>
<dbReference type="PROSITE" id="PS00139">
    <property type="entry name" value="THIOL_PROTEASE_CYS"/>
    <property type="match status" value="1"/>
</dbReference>
<dbReference type="SMART" id="SM00054">
    <property type="entry name" value="EFh"/>
    <property type="match status" value="2"/>
</dbReference>
<dbReference type="InterPro" id="IPR000169">
    <property type="entry name" value="Pept_cys_AS"/>
</dbReference>
<evidence type="ECO:0000259" key="11">
    <source>
        <dbReference type="PROSITE" id="PS50222"/>
    </source>
</evidence>
<dbReference type="InterPro" id="IPR038765">
    <property type="entry name" value="Papain-like_cys_pep_sf"/>
</dbReference>
<dbReference type="PROSITE" id="PS50203">
    <property type="entry name" value="CALPAIN_CAT"/>
    <property type="match status" value="1"/>
</dbReference>
<dbReference type="PROSITE" id="PS00018">
    <property type="entry name" value="EF_HAND_1"/>
    <property type="match status" value="1"/>
</dbReference>
<dbReference type="InterPro" id="IPR022684">
    <property type="entry name" value="Calpain_cysteine_protease"/>
</dbReference>
<evidence type="ECO:0000256" key="3">
    <source>
        <dbReference type="ARBA" id="ARBA00022723"/>
    </source>
</evidence>
<dbReference type="FunFam" id="2.60.120.380:FF:000001">
    <property type="entry name" value="Calpain-1 catalytic subunit"/>
    <property type="match status" value="1"/>
</dbReference>
<feature type="active site" evidence="8 9">
    <location>
        <position position="103"/>
    </location>
</feature>
<dbReference type="FunFam" id="1.10.238.10:FF:000175">
    <property type="entry name" value="Calpain 14"/>
    <property type="match status" value="1"/>
</dbReference>
<dbReference type="InterPro" id="IPR036213">
    <property type="entry name" value="Calpain_III_sf"/>
</dbReference>
<dbReference type="GO" id="GO:0005509">
    <property type="term" value="F:calcium ion binding"/>
    <property type="evidence" value="ECO:0007669"/>
    <property type="project" value="InterPro"/>
</dbReference>
<dbReference type="GO" id="GO:0004198">
    <property type="term" value="F:calcium-dependent cysteine-type endopeptidase activity"/>
    <property type="evidence" value="ECO:0007669"/>
    <property type="project" value="InterPro"/>
</dbReference>
<dbReference type="SMART" id="SM00720">
    <property type="entry name" value="calpain_III"/>
    <property type="match status" value="1"/>
</dbReference>
<dbReference type="InterPro" id="IPR011992">
    <property type="entry name" value="EF-hand-dom_pair"/>
</dbReference>
<evidence type="ECO:0000259" key="10">
    <source>
        <dbReference type="PROSITE" id="PS50203"/>
    </source>
</evidence>
<dbReference type="CDD" id="cd16195">
    <property type="entry name" value="EFh_PEF_CAPN13_14"/>
    <property type="match status" value="1"/>
</dbReference>
<dbReference type="CDD" id="cd00214">
    <property type="entry name" value="Calpain_III"/>
    <property type="match status" value="1"/>
</dbReference>
<organism evidence="12 13">
    <name type="scientific">Zosterops borbonicus</name>
    <dbReference type="NCBI Taxonomy" id="364589"/>
    <lineage>
        <taxon>Eukaryota</taxon>
        <taxon>Metazoa</taxon>
        <taxon>Chordata</taxon>
        <taxon>Craniata</taxon>
        <taxon>Vertebrata</taxon>
        <taxon>Euteleostomi</taxon>
        <taxon>Archelosauria</taxon>
        <taxon>Archosauria</taxon>
        <taxon>Dinosauria</taxon>
        <taxon>Saurischia</taxon>
        <taxon>Theropoda</taxon>
        <taxon>Coelurosauria</taxon>
        <taxon>Aves</taxon>
        <taxon>Neognathae</taxon>
        <taxon>Neoaves</taxon>
        <taxon>Telluraves</taxon>
        <taxon>Australaves</taxon>
        <taxon>Passeriformes</taxon>
        <taxon>Sylvioidea</taxon>
        <taxon>Zosteropidae</taxon>
        <taxon>Zosterops</taxon>
    </lineage>
</organism>
<comment type="caution">
    <text evidence="12">The sequence shown here is derived from an EMBL/GenBank/DDBJ whole genome shotgun (WGS) entry which is preliminary data.</text>
</comment>
<evidence type="ECO:0000256" key="2">
    <source>
        <dbReference type="ARBA" id="ARBA00022670"/>
    </source>
</evidence>
<dbReference type="Gene3D" id="1.10.238.10">
    <property type="entry name" value="EF-hand"/>
    <property type="match status" value="1"/>
</dbReference>
<evidence type="ECO:0000256" key="7">
    <source>
        <dbReference type="ARBA" id="ARBA00022837"/>
    </source>
</evidence>
<evidence type="ECO:0000313" key="12">
    <source>
        <dbReference type="EMBL" id="TRZ26075.1"/>
    </source>
</evidence>
<dbReference type="GO" id="GO:0006508">
    <property type="term" value="P:proteolysis"/>
    <property type="evidence" value="ECO:0007669"/>
    <property type="project" value="UniProtKB-KW"/>
</dbReference>
<gene>
    <name evidence="12" type="ORF">HGM15179_001047</name>
</gene>
<feature type="active site" evidence="8 9">
    <location>
        <position position="257"/>
    </location>
</feature>
<evidence type="ECO:0000256" key="9">
    <source>
        <dbReference type="PROSITE-ProRule" id="PRU00239"/>
    </source>
</evidence>
<dbReference type="InterPro" id="IPR033883">
    <property type="entry name" value="C2_III"/>
</dbReference>
<dbReference type="AlphaFoldDB" id="A0A8K1LTA8"/>
<dbReference type="InterPro" id="IPR002048">
    <property type="entry name" value="EF_hand_dom"/>
</dbReference>
<evidence type="ECO:0000256" key="4">
    <source>
        <dbReference type="ARBA" id="ARBA00022737"/>
    </source>
</evidence>
<dbReference type="FunFam" id="3.90.70.10:FF:000054">
    <property type="entry name" value="Calpain 14"/>
    <property type="match status" value="1"/>
</dbReference>
<dbReference type="Pfam" id="PF00648">
    <property type="entry name" value="Peptidase_C2"/>
    <property type="match status" value="1"/>
</dbReference>
<accession>A0A8K1LTA8</accession>
<name>A0A8K1LTA8_9PASS</name>
<dbReference type="InterPro" id="IPR018247">
    <property type="entry name" value="EF_Hand_1_Ca_BS"/>
</dbReference>
<dbReference type="Gene3D" id="3.90.70.10">
    <property type="entry name" value="Cysteine proteinases"/>
    <property type="match status" value="1"/>
</dbReference>
<comment type="similarity">
    <text evidence="1">Belongs to the peptidase C2 family.</text>
</comment>
<dbReference type="InterPro" id="IPR001300">
    <property type="entry name" value="Peptidase_C2_calpain_cat"/>
</dbReference>
<evidence type="ECO:0000256" key="1">
    <source>
        <dbReference type="ARBA" id="ARBA00007623"/>
    </source>
</evidence>
<evidence type="ECO:0000256" key="5">
    <source>
        <dbReference type="ARBA" id="ARBA00022801"/>
    </source>
</evidence>
<evidence type="ECO:0000313" key="13">
    <source>
        <dbReference type="Proteomes" id="UP000796761"/>
    </source>
</evidence>
<dbReference type="InterPro" id="IPR054069">
    <property type="entry name" value="CAPN3/13-like_C_EFh"/>
</dbReference>
<sequence>MPFLLCLKKKKSPEPLGRSIFQRHTPPVQQNYQALLESCLRNKRLFTDDAFPAHISSIGTGALLKKLPQNLQWKRPHALHKSPVFYAANRKQLDLCQGLVENCWFLAALEALTFHQDILAAVVPQNQSFERKYAGIFHFRFWHFGEWADVVVDDRLPVNEAGELLFVSSVDKNVFWGALLEKAYAKLYGSYEDLQIGQVSEALVDFTGGVNTRIKLAEAPPDLWDILTRATYSRSLMGCQTHLGTTKVLKNGLVAGHAYTVTGIRKVTCQYGPENLVRLRNPWGKIEWKGDWSDSSYKWELLSPKEKILLRKKKEDGEFWMSLRDFKIHFVDLVICKLTPDLMSQEDGKKWMYSLKSGRWVKGSTAGGSLGFCNGNFWMNPQYWLNVLPVEDSKKSPSMCNVVISLMQKHSTKHRNRAPHLFIGFLLYKVQRIYQESNRKLPPGFFTRHQPVNRHQVFLDEREVTHDFHLEPCVYVIVPSTLEPQQESEFILRVFSRKHVLREMGGNTSFTLSKEIVDRYEGRIWEDFFTKHFEQNPEINAVQLQRILNNISWRNFQNFRLNFSLDSCQGILALLDLNATGTLSIQEFRVLWKRLLFYLEVFQKRDTNRSGKLDLVELHAAVQETGISLSNEVCNLMAIRYGDPDLQISFESFVCFMLRVEIMGEAFRNLTQDGKGIYLRESEFYNPTSRVNSDNGISKFANLKSYFVSSVSCSGQSFTKGCGDFSPKVSPTRLWFNANLWSSVEEGEKLECDTKGRVWEQGLGTSQPPPYGSIFSNVHKFPGV</sequence>
<dbReference type="PROSITE" id="PS50222">
    <property type="entry name" value="EF_HAND_2"/>
    <property type="match status" value="1"/>
</dbReference>
<keyword evidence="3" id="KW-0479">Metal-binding</keyword>
<dbReference type="Gene3D" id="2.60.120.380">
    <property type="match status" value="1"/>
</dbReference>
<dbReference type="EMBL" id="SWJQ01000017">
    <property type="protein sequence ID" value="TRZ26075.1"/>
    <property type="molecule type" value="Genomic_DNA"/>
</dbReference>
<keyword evidence="13" id="KW-1185">Reference proteome</keyword>
<feature type="active site" evidence="8 9">
    <location>
        <position position="281"/>
    </location>
</feature>
<dbReference type="InterPro" id="IPR022682">
    <property type="entry name" value="Calpain_domain_III"/>
</dbReference>
<reference evidence="12" key="1">
    <citation type="submission" date="2019-04" db="EMBL/GenBank/DDBJ databases">
        <title>Genome assembly of Zosterops borbonicus 15179.</title>
        <authorList>
            <person name="Leroy T."/>
            <person name="Anselmetti Y."/>
            <person name="Tilak M.-K."/>
            <person name="Nabholz B."/>
        </authorList>
    </citation>
    <scope>NUCLEOTIDE SEQUENCE</scope>
    <source>
        <strain evidence="12">HGM_15179</strain>
        <tissue evidence="12">Muscle</tissue>
    </source>
</reference>
<keyword evidence="7" id="KW-0106">Calcium</keyword>
<keyword evidence="5 9" id="KW-0378">Hydrolase</keyword>
<keyword evidence="6 9" id="KW-0788">Thiol protease</keyword>
<dbReference type="SUPFAM" id="SSF49758">
    <property type="entry name" value="Calpain large subunit, middle domain (domain III)"/>
    <property type="match status" value="1"/>
</dbReference>
<evidence type="ECO:0000256" key="8">
    <source>
        <dbReference type="PIRSR" id="PIRSR622684-1"/>
    </source>
</evidence>
<dbReference type="SUPFAM" id="SSF47473">
    <property type="entry name" value="EF-hand"/>
    <property type="match status" value="1"/>
</dbReference>
<dbReference type="Pfam" id="PF01067">
    <property type="entry name" value="Calpain_III"/>
    <property type="match status" value="1"/>
</dbReference>
<dbReference type="SMART" id="SM00230">
    <property type="entry name" value="CysPc"/>
    <property type="match status" value="1"/>
</dbReference>
<evidence type="ECO:0008006" key="14">
    <source>
        <dbReference type="Google" id="ProtNLM"/>
    </source>
</evidence>
<dbReference type="Proteomes" id="UP000796761">
    <property type="component" value="Unassembled WGS sequence"/>
</dbReference>
<dbReference type="Pfam" id="PF21875">
    <property type="entry name" value="CAPN13-like_C_EFh"/>
    <property type="match status" value="1"/>
</dbReference>
<keyword evidence="2 9" id="KW-0645">Protease</keyword>
<proteinExistence type="inferred from homology"/>
<dbReference type="GO" id="GO:0005737">
    <property type="term" value="C:cytoplasm"/>
    <property type="evidence" value="ECO:0007669"/>
    <property type="project" value="TreeGrafter"/>
</dbReference>
<dbReference type="CDD" id="cd00044">
    <property type="entry name" value="CysPc"/>
    <property type="match status" value="1"/>
</dbReference>
<dbReference type="OrthoDB" id="424753at2759"/>
<dbReference type="PANTHER" id="PTHR10183:SF302">
    <property type="entry name" value="CALPAIN-14"/>
    <property type="match status" value="1"/>
</dbReference>
<dbReference type="PRINTS" id="PR00704">
    <property type="entry name" value="CALPAIN"/>
</dbReference>
<dbReference type="SUPFAM" id="SSF54001">
    <property type="entry name" value="Cysteine proteinases"/>
    <property type="match status" value="1"/>
</dbReference>